<dbReference type="InterPro" id="IPR016162">
    <property type="entry name" value="Ald_DH_N"/>
</dbReference>
<proteinExistence type="inferred from homology"/>
<reference evidence="5 6" key="1">
    <citation type="journal article" date="2019" name="Int. J. Syst. Evol. Microbiol.">
        <title>The Global Catalogue of Microorganisms (GCM) 10K type strain sequencing project: providing services to taxonomists for standard genome sequencing and annotation.</title>
        <authorList>
            <consortium name="The Broad Institute Genomics Platform"/>
            <consortium name="The Broad Institute Genome Sequencing Center for Infectious Disease"/>
            <person name="Wu L."/>
            <person name="Ma J."/>
        </authorList>
    </citation>
    <scope>NUCLEOTIDE SEQUENCE [LARGE SCALE GENOMIC DNA]</scope>
    <source>
        <strain evidence="5 6">JCM 16328</strain>
    </source>
</reference>
<evidence type="ECO:0000256" key="3">
    <source>
        <dbReference type="ARBA" id="ARBA00023002"/>
    </source>
</evidence>
<dbReference type="Gene3D" id="3.40.309.10">
    <property type="entry name" value="Aldehyde Dehydrogenase, Chain A, domain 2"/>
    <property type="match status" value="1"/>
</dbReference>
<feature type="domain" description="Aldehyde dehydrogenase" evidence="4">
    <location>
        <begin position="13"/>
        <end position="464"/>
    </location>
</feature>
<accession>A0AAV3TBA6</accession>
<dbReference type="SUPFAM" id="SSF53720">
    <property type="entry name" value="ALDH-like"/>
    <property type="match status" value="1"/>
</dbReference>
<dbReference type="CDD" id="cd07100">
    <property type="entry name" value="ALDH_SSADH1_GabD1"/>
    <property type="match status" value="1"/>
</dbReference>
<evidence type="ECO:0000313" key="6">
    <source>
        <dbReference type="Proteomes" id="UP001500420"/>
    </source>
</evidence>
<evidence type="ECO:0000256" key="2">
    <source>
        <dbReference type="ARBA" id="ARBA00022857"/>
    </source>
</evidence>
<dbReference type="InterPro" id="IPR044148">
    <property type="entry name" value="ALDH_GabD1-like"/>
</dbReference>
<keyword evidence="2" id="KW-0521">NADP</keyword>
<comment type="caution">
    <text evidence="5">The sequence shown here is derived from an EMBL/GenBank/DDBJ whole genome shotgun (WGS) entry which is preliminary data.</text>
</comment>
<dbReference type="InterPro" id="IPR016161">
    <property type="entry name" value="Ald_DH/histidinol_DH"/>
</dbReference>
<keyword evidence="3" id="KW-0560">Oxidoreductase</keyword>
<evidence type="ECO:0000259" key="4">
    <source>
        <dbReference type="Pfam" id="PF00171"/>
    </source>
</evidence>
<keyword evidence="6" id="KW-1185">Reference proteome</keyword>
<dbReference type="Gene3D" id="3.40.605.10">
    <property type="entry name" value="Aldehyde Dehydrogenase, Chain A, domain 1"/>
    <property type="match status" value="1"/>
</dbReference>
<protein>
    <submittedName>
        <fullName evidence="5">NAD-dependent succinate-semialdehyde dehydrogenase</fullName>
    </submittedName>
</protein>
<sequence>MFVLVKVELEGEPTMQSTNPATGEVIEEYETHDEDDVERRLDAAAEAAPAWGDATVSQRQEILENAADVLRENVDEYAELMTREMGKPVTEARAEVEKCAWACDYYAERAGEHLQDEVIGSEPESKTFVSYEPLGPVLSIMPWNFPFWQVFRFAAPSLAAGNTSVLKHASNVPGCALAIEDIFSQAGVPDGALSTLLIGSDRIDDVIADDRIRAVTLTGSEGAGRSVGQTAGKNLKKHVLELGGSDPFVVLDDADLDAAIETGVQARTLNSGQSCIAAKRFIVHDDVYDEFEERFVEQMQDLTVGDPMDEDTDVGPQAREDLMEDLHQQVTDTEDAGATIQCGGEPLDREGAFYPPTVVTDVPRDAPMAAEEVFGPAAALFRVDDVEEAIELANDHHLGLGASIWTEDLDRGERVAREIEAGLTYVNELVKSDPRLPFGGIKDSGYGRELAHMGIREFVNRKTVWVQPAGGPDDVATE</sequence>
<dbReference type="Pfam" id="PF00171">
    <property type="entry name" value="Aldedh"/>
    <property type="match status" value="1"/>
</dbReference>
<evidence type="ECO:0000313" key="5">
    <source>
        <dbReference type="EMBL" id="GAA0673833.1"/>
    </source>
</evidence>
<dbReference type="EMBL" id="BAAADV010000004">
    <property type="protein sequence ID" value="GAA0673833.1"/>
    <property type="molecule type" value="Genomic_DNA"/>
</dbReference>
<dbReference type="FunFam" id="3.40.309.10:FF:000010">
    <property type="entry name" value="Gamma-aminobutyraldehyde dehydrogenase"/>
    <property type="match status" value="1"/>
</dbReference>
<comment type="similarity">
    <text evidence="1">Belongs to the aldehyde dehydrogenase family.</text>
</comment>
<dbReference type="InterPro" id="IPR047110">
    <property type="entry name" value="GABD/Sad-like"/>
</dbReference>
<dbReference type="AlphaFoldDB" id="A0AAV3TBA6"/>
<dbReference type="FunFam" id="3.40.605.10:FF:000012">
    <property type="entry name" value="NAD-dependent succinate-semialdehyde dehydrogenase"/>
    <property type="match status" value="1"/>
</dbReference>
<dbReference type="Proteomes" id="UP001500420">
    <property type="component" value="Unassembled WGS sequence"/>
</dbReference>
<name>A0AAV3TBA6_9EURY</name>
<gene>
    <name evidence="5" type="ORF">GCM10009020_21190</name>
</gene>
<dbReference type="PANTHER" id="PTHR43217:SF1">
    <property type="entry name" value="SUCCINATE SEMIALDEHYDE DEHYDROGENASE [NAD(P)+] SAD"/>
    <property type="match status" value="1"/>
</dbReference>
<dbReference type="GO" id="GO:0004030">
    <property type="term" value="F:aldehyde dehydrogenase [NAD(P)+] activity"/>
    <property type="evidence" value="ECO:0007669"/>
    <property type="project" value="InterPro"/>
</dbReference>
<dbReference type="GO" id="GO:0004777">
    <property type="term" value="F:succinate-semialdehyde dehydrogenase (NAD+) activity"/>
    <property type="evidence" value="ECO:0007669"/>
    <property type="project" value="TreeGrafter"/>
</dbReference>
<dbReference type="InterPro" id="IPR015590">
    <property type="entry name" value="Aldehyde_DH_dom"/>
</dbReference>
<dbReference type="PANTHER" id="PTHR43217">
    <property type="entry name" value="SUCCINATE SEMIALDEHYDE DEHYDROGENASE [NAD(P)+] SAD"/>
    <property type="match status" value="1"/>
</dbReference>
<organism evidence="5 6">
    <name type="scientific">Natronoarchaeum mannanilyticum</name>
    <dbReference type="NCBI Taxonomy" id="926360"/>
    <lineage>
        <taxon>Archaea</taxon>
        <taxon>Methanobacteriati</taxon>
        <taxon>Methanobacteriota</taxon>
        <taxon>Stenosarchaea group</taxon>
        <taxon>Halobacteria</taxon>
        <taxon>Halobacteriales</taxon>
        <taxon>Natronoarchaeaceae</taxon>
    </lineage>
</organism>
<dbReference type="InterPro" id="IPR016163">
    <property type="entry name" value="Ald_DH_C"/>
</dbReference>
<evidence type="ECO:0000256" key="1">
    <source>
        <dbReference type="ARBA" id="ARBA00009986"/>
    </source>
</evidence>